<keyword evidence="2" id="KW-1133">Transmembrane helix</keyword>
<dbReference type="EMBL" id="ML977518">
    <property type="protein sequence ID" value="KAF2124730.1"/>
    <property type="molecule type" value="Genomic_DNA"/>
</dbReference>
<dbReference type="OrthoDB" id="2126185at2759"/>
<keyword evidence="2" id="KW-0472">Membrane</keyword>
<dbReference type="GeneID" id="54413026"/>
<feature type="transmembrane region" description="Helical" evidence="2">
    <location>
        <begin position="250"/>
        <end position="269"/>
    </location>
</feature>
<feature type="compositionally biased region" description="Low complexity" evidence="1">
    <location>
        <begin position="438"/>
        <end position="452"/>
    </location>
</feature>
<feature type="transmembrane region" description="Helical" evidence="2">
    <location>
        <begin position="62"/>
        <end position="86"/>
    </location>
</feature>
<evidence type="ECO:0000313" key="4">
    <source>
        <dbReference type="Proteomes" id="UP000799771"/>
    </source>
</evidence>
<dbReference type="AlphaFoldDB" id="A0A6A5ZYR9"/>
<feature type="transmembrane region" description="Helical" evidence="2">
    <location>
        <begin position="221"/>
        <end position="238"/>
    </location>
</feature>
<feature type="transmembrane region" description="Helical" evidence="2">
    <location>
        <begin position="175"/>
        <end position="201"/>
    </location>
</feature>
<accession>A0A6A5ZYR9</accession>
<protein>
    <submittedName>
        <fullName evidence="3">Uncharacterized protein</fullName>
    </submittedName>
</protein>
<feature type="transmembrane region" description="Helical" evidence="2">
    <location>
        <begin position="14"/>
        <end position="35"/>
    </location>
</feature>
<proteinExistence type="predicted"/>
<dbReference type="RefSeq" id="XP_033519123.1">
    <property type="nucleotide sequence ID" value="XM_033672594.1"/>
</dbReference>
<evidence type="ECO:0000256" key="1">
    <source>
        <dbReference type="SAM" id="MobiDB-lite"/>
    </source>
</evidence>
<feature type="compositionally biased region" description="Polar residues" evidence="1">
    <location>
        <begin position="470"/>
        <end position="479"/>
    </location>
</feature>
<evidence type="ECO:0000313" key="3">
    <source>
        <dbReference type="EMBL" id="KAF2124730.1"/>
    </source>
</evidence>
<gene>
    <name evidence="3" type="ORF">P153DRAFT_426291</name>
</gene>
<name>A0A6A5ZYR9_9PLEO</name>
<sequence>MAPVDTAAAALTNALPIALFAGHALLVTGLSANVLRTARRAAKSLPPSTRTRSQSPLRRRNATIFSALAFVSLASVTTFAVIWRAISYIQWAEQGNHETPGSLWTGWYGTGEEGLGRWHLGDWIKDIDLTHELDTVAVLRPEGFLYTSQHFVGLIASAIFMGIEGHRRSLSSSTIASFVILSATGSLGYALSLFFVTILYTPLTVHKSDAPLRDALFTPRPAVYDILIVTSLLSLNAFPGFLKQGGDVRFLRLGYLAIPLLFAYAPKIVPLRLGIQHNTKASAHRSYTKVYHALSIASFLLYWRLVTTNIFANTPPEPSYIWDVFTNAIGKNDASRTNRVLSGLSITGQKLKHISAHPAVSVTSLDVLFTTISLLAWTFTRNLDVDDVLESSVLSFLVPKHEKHVSFENDTTPSQNHESESEAPVKTTPRKGGRSNKSSTTASSPLPSALTSRLRRGTRGQGRNADYGSDNDSTYQPSPATKRDVAEMETDGASTTGDLVHAGESTALTLFLAFLGGLGQLAAGALGAEVAGPRE</sequence>
<keyword evidence="2" id="KW-0812">Transmembrane</keyword>
<evidence type="ECO:0000256" key="2">
    <source>
        <dbReference type="SAM" id="Phobius"/>
    </source>
</evidence>
<feature type="transmembrane region" description="Helical" evidence="2">
    <location>
        <begin position="143"/>
        <end position="163"/>
    </location>
</feature>
<organism evidence="3 4">
    <name type="scientific">Dothidotthia symphoricarpi CBS 119687</name>
    <dbReference type="NCBI Taxonomy" id="1392245"/>
    <lineage>
        <taxon>Eukaryota</taxon>
        <taxon>Fungi</taxon>
        <taxon>Dikarya</taxon>
        <taxon>Ascomycota</taxon>
        <taxon>Pezizomycotina</taxon>
        <taxon>Dothideomycetes</taxon>
        <taxon>Pleosporomycetidae</taxon>
        <taxon>Pleosporales</taxon>
        <taxon>Dothidotthiaceae</taxon>
        <taxon>Dothidotthia</taxon>
    </lineage>
</organism>
<reference evidence="3" key="1">
    <citation type="journal article" date="2020" name="Stud. Mycol.">
        <title>101 Dothideomycetes genomes: a test case for predicting lifestyles and emergence of pathogens.</title>
        <authorList>
            <person name="Haridas S."/>
            <person name="Albert R."/>
            <person name="Binder M."/>
            <person name="Bloem J."/>
            <person name="Labutti K."/>
            <person name="Salamov A."/>
            <person name="Andreopoulos B."/>
            <person name="Baker S."/>
            <person name="Barry K."/>
            <person name="Bills G."/>
            <person name="Bluhm B."/>
            <person name="Cannon C."/>
            <person name="Castanera R."/>
            <person name="Culley D."/>
            <person name="Daum C."/>
            <person name="Ezra D."/>
            <person name="Gonzalez J."/>
            <person name="Henrissat B."/>
            <person name="Kuo A."/>
            <person name="Liang C."/>
            <person name="Lipzen A."/>
            <person name="Lutzoni F."/>
            <person name="Magnuson J."/>
            <person name="Mondo S."/>
            <person name="Nolan M."/>
            <person name="Ohm R."/>
            <person name="Pangilinan J."/>
            <person name="Park H.-J."/>
            <person name="Ramirez L."/>
            <person name="Alfaro M."/>
            <person name="Sun H."/>
            <person name="Tritt A."/>
            <person name="Yoshinaga Y."/>
            <person name="Zwiers L.-H."/>
            <person name="Turgeon B."/>
            <person name="Goodwin S."/>
            <person name="Spatafora J."/>
            <person name="Crous P."/>
            <person name="Grigoriev I."/>
        </authorList>
    </citation>
    <scope>NUCLEOTIDE SEQUENCE</scope>
    <source>
        <strain evidence="3">CBS 119687</strain>
    </source>
</reference>
<feature type="region of interest" description="Disordered" evidence="1">
    <location>
        <begin position="407"/>
        <end position="498"/>
    </location>
</feature>
<keyword evidence="4" id="KW-1185">Reference proteome</keyword>
<dbReference type="Proteomes" id="UP000799771">
    <property type="component" value="Unassembled WGS sequence"/>
</dbReference>